<dbReference type="InterPro" id="IPR013783">
    <property type="entry name" value="Ig-like_fold"/>
</dbReference>
<dbReference type="Proteomes" id="UP000515561">
    <property type="component" value="Chromosome"/>
</dbReference>
<accession>A0A6S6QVG5</accession>
<evidence type="ECO:0000313" key="5">
    <source>
        <dbReference type="EMBL" id="BCJ95243.1"/>
    </source>
</evidence>
<evidence type="ECO:0000256" key="3">
    <source>
        <dbReference type="RuleBase" id="RU362076"/>
    </source>
</evidence>
<keyword evidence="6" id="KW-1185">Reference proteome</keyword>
<dbReference type="Pfam" id="PF03963">
    <property type="entry name" value="FlgD"/>
    <property type="match status" value="1"/>
</dbReference>
<reference evidence="5 6" key="1">
    <citation type="journal article" date="2016" name="Int. J. Syst. Evol. Microbiol.">
        <title>Descriptions of Anaerotaenia torta gen. nov., sp. nov. and Anaerocolumna cellulosilytica gen. nov., sp. nov. isolated from a methanogenic reactor of cattle waste.</title>
        <authorList>
            <person name="Uek A."/>
            <person name="Ohtaki Y."/>
            <person name="Kaku N."/>
            <person name="Ueki K."/>
        </authorList>
    </citation>
    <scope>NUCLEOTIDE SEQUENCE [LARGE SCALE GENOMIC DNA]</scope>
    <source>
        <strain evidence="5 6">SN021</strain>
    </source>
</reference>
<dbReference type="RefSeq" id="WP_184093912.1">
    <property type="nucleotide sequence ID" value="NZ_AP023367.1"/>
</dbReference>
<name>A0A6S6QVG5_9FIRM</name>
<keyword evidence="2 3" id="KW-1005">Bacterial flagellum biogenesis</keyword>
<feature type="region of interest" description="Disordered" evidence="4">
    <location>
        <begin position="1"/>
        <end position="27"/>
    </location>
</feature>
<organism evidence="5 6">
    <name type="scientific">Anaerocolumna cellulosilytica</name>
    <dbReference type="NCBI Taxonomy" id="433286"/>
    <lineage>
        <taxon>Bacteria</taxon>
        <taxon>Bacillati</taxon>
        <taxon>Bacillota</taxon>
        <taxon>Clostridia</taxon>
        <taxon>Lachnospirales</taxon>
        <taxon>Lachnospiraceae</taxon>
        <taxon>Anaerocolumna</taxon>
    </lineage>
</organism>
<gene>
    <name evidence="5" type="ORF">acsn021_28120</name>
</gene>
<feature type="compositionally biased region" description="Polar residues" evidence="4">
    <location>
        <begin position="1"/>
        <end position="14"/>
    </location>
</feature>
<comment type="function">
    <text evidence="3">Required for flagellar hook formation. May act as a scaffolding protein.</text>
</comment>
<dbReference type="AlphaFoldDB" id="A0A6S6QVG5"/>
<evidence type="ECO:0000256" key="4">
    <source>
        <dbReference type="SAM" id="MobiDB-lite"/>
    </source>
</evidence>
<dbReference type="GO" id="GO:0044781">
    <property type="term" value="P:bacterial-type flagellum organization"/>
    <property type="evidence" value="ECO:0007669"/>
    <property type="project" value="UniProtKB-UniRule"/>
</dbReference>
<sequence length="258" mass="27829">MSDLLQQVTNGKVVSTNSTSTASKSGTGSLDKTAFLKLLVTQMKYQDPLNPSTDTQFVEQLATFSQLEQMQNLNQTSSNNQAFGLVGMNVVVNSKDGTGNMILKDGTVDSVVISNGVANLVVNDNIYTLDQIVQVVDATYLLQRGAPYIPNPVKATFNKEEPSNISFEVNLGSDKTIADDIAFIIGGKAVDAKYVTLDGNKVTISKEAFMNLDNGTYKPVLMFNDILYTTVTNKITVTIEGTAPEAEQGEDSTENTDD</sequence>
<evidence type="ECO:0000313" key="6">
    <source>
        <dbReference type="Proteomes" id="UP000515561"/>
    </source>
</evidence>
<evidence type="ECO:0000256" key="2">
    <source>
        <dbReference type="ARBA" id="ARBA00022795"/>
    </source>
</evidence>
<dbReference type="InterPro" id="IPR005648">
    <property type="entry name" value="FlgD"/>
</dbReference>
<dbReference type="EMBL" id="AP023367">
    <property type="protein sequence ID" value="BCJ95243.1"/>
    <property type="molecule type" value="Genomic_DNA"/>
</dbReference>
<evidence type="ECO:0000256" key="1">
    <source>
        <dbReference type="ARBA" id="ARBA00010577"/>
    </source>
</evidence>
<dbReference type="Gene3D" id="2.60.40.10">
    <property type="entry name" value="Immunoglobulins"/>
    <property type="match status" value="1"/>
</dbReference>
<feature type="compositionally biased region" description="Low complexity" evidence="4">
    <location>
        <begin position="15"/>
        <end position="27"/>
    </location>
</feature>
<proteinExistence type="inferred from homology"/>
<protein>
    <recommendedName>
        <fullName evidence="3">Basal-body rod modification protein FlgD</fullName>
    </recommendedName>
</protein>
<comment type="similarity">
    <text evidence="1 3">Belongs to the FlgD family.</text>
</comment>
<dbReference type="KEGG" id="acel:acsn021_28120"/>